<evidence type="ECO:0000256" key="2">
    <source>
        <dbReference type="ARBA" id="ARBA00022679"/>
    </source>
</evidence>
<evidence type="ECO:0000256" key="7">
    <source>
        <dbReference type="ARBA" id="ARBA00023117"/>
    </source>
</evidence>
<evidence type="ECO:0000256" key="12">
    <source>
        <dbReference type="SAM" id="MobiDB-lite"/>
    </source>
</evidence>
<dbReference type="PANTHER" id="PTHR47162">
    <property type="entry name" value="OS02G0192300 PROTEIN"/>
    <property type="match status" value="1"/>
</dbReference>
<proteinExistence type="predicted"/>
<dbReference type="SMART" id="SM00391">
    <property type="entry name" value="MBD"/>
    <property type="match status" value="1"/>
</dbReference>
<dbReference type="InterPro" id="IPR001965">
    <property type="entry name" value="Znf_PHD"/>
</dbReference>
<accession>A0AAV7ELY8</accession>
<dbReference type="Pfam" id="PF05964">
    <property type="entry name" value="FYRN"/>
    <property type="match status" value="1"/>
</dbReference>
<protein>
    <recommendedName>
        <fullName evidence="17">Methyl-CpG-binding domain-containing protein 9</fullName>
    </recommendedName>
</protein>
<keyword evidence="16" id="KW-1185">Reference proteome</keyword>
<evidence type="ECO:0000256" key="9">
    <source>
        <dbReference type="ARBA" id="ARBA00023163"/>
    </source>
</evidence>
<name>A0AAV7ELY8_ARIFI</name>
<dbReference type="GO" id="GO:0140993">
    <property type="term" value="F:histone modifying activity"/>
    <property type="evidence" value="ECO:0007669"/>
    <property type="project" value="UniProtKB-ARBA"/>
</dbReference>
<dbReference type="Pfam" id="PF00628">
    <property type="entry name" value="PHD"/>
    <property type="match status" value="2"/>
</dbReference>
<keyword evidence="10" id="KW-0539">Nucleus</keyword>
<keyword evidence="3" id="KW-0479">Metal-binding</keyword>
<feature type="region of interest" description="Disordered" evidence="12">
    <location>
        <begin position="794"/>
        <end position="838"/>
    </location>
</feature>
<dbReference type="PANTHER" id="PTHR47162:SF10">
    <property type="entry name" value="METHYL-CPG-BINDING DOMAIN-CONTAINING PROTEIN 9 ISOFORM X1"/>
    <property type="match status" value="1"/>
</dbReference>
<evidence type="ECO:0000256" key="5">
    <source>
        <dbReference type="ARBA" id="ARBA00022833"/>
    </source>
</evidence>
<dbReference type="Pfam" id="PF15613">
    <property type="entry name" value="WSD"/>
    <property type="match status" value="1"/>
</dbReference>
<dbReference type="PROSITE" id="PS01359">
    <property type="entry name" value="ZF_PHD_1"/>
    <property type="match status" value="2"/>
</dbReference>
<comment type="subcellular location">
    <subcellularLocation>
        <location evidence="1">Nucleus</location>
    </subcellularLocation>
</comment>
<gene>
    <name evidence="15" type="ORF">H6P81_008677</name>
</gene>
<evidence type="ECO:0000256" key="8">
    <source>
        <dbReference type="ARBA" id="ARBA00023125"/>
    </source>
</evidence>
<keyword evidence="8" id="KW-0238">DNA-binding</keyword>
<dbReference type="SUPFAM" id="SSF47370">
    <property type="entry name" value="Bromodomain"/>
    <property type="match status" value="1"/>
</dbReference>
<evidence type="ECO:0000313" key="16">
    <source>
        <dbReference type="Proteomes" id="UP000825729"/>
    </source>
</evidence>
<dbReference type="CDD" id="cd15519">
    <property type="entry name" value="PHD1_Lid2p_like"/>
    <property type="match status" value="1"/>
</dbReference>
<evidence type="ECO:0000256" key="6">
    <source>
        <dbReference type="ARBA" id="ARBA00023015"/>
    </source>
</evidence>
<dbReference type="Gene3D" id="3.30.40.10">
    <property type="entry name" value="Zinc/RING finger domain, C3HC4 (zinc finger)"/>
    <property type="match status" value="2"/>
</dbReference>
<dbReference type="InterPro" id="IPR019787">
    <property type="entry name" value="Znf_PHD-finger"/>
</dbReference>
<feature type="region of interest" description="Disordered" evidence="12">
    <location>
        <begin position="1567"/>
        <end position="1606"/>
    </location>
</feature>
<evidence type="ECO:0000259" key="14">
    <source>
        <dbReference type="PROSITE" id="PS50982"/>
    </source>
</evidence>
<evidence type="ECO:0000256" key="3">
    <source>
        <dbReference type="ARBA" id="ARBA00022723"/>
    </source>
</evidence>
<dbReference type="GO" id="GO:0005634">
    <property type="term" value="C:nucleus"/>
    <property type="evidence" value="ECO:0007669"/>
    <property type="project" value="UniProtKB-SubCell"/>
</dbReference>
<dbReference type="Pfam" id="PF01429">
    <property type="entry name" value="MBD"/>
    <property type="match status" value="1"/>
</dbReference>
<feature type="domain" description="PHD-type" evidence="13">
    <location>
        <begin position="1373"/>
        <end position="1423"/>
    </location>
</feature>
<dbReference type="Gene3D" id="3.30.890.10">
    <property type="entry name" value="Methyl-cpg-binding Protein 2, Chain A"/>
    <property type="match status" value="1"/>
</dbReference>
<dbReference type="PROSITE" id="PS51542">
    <property type="entry name" value="FYRN"/>
    <property type="match status" value="1"/>
</dbReference>
<dbReference type="GO" id="GO:0003677">
    <property type="term" value="F:DNA binding"/>
    <property type="evidence" value="ECO:0007669"/>
    <property type="project" value="UniProtKB-KW"/>
</dbReference>
<dbReference type="InterPro" id="IPR036427">
    <property type="entry name" value="Bromodomain-like_sf"/>
</dbReference>
<dbReference type="Proteomes" id="UP000825729">
    <property type="component" value="Unassembled WGS sequence"/>
</dbReference>
<dbReference type="InterPro" id="IPR016177">
    <property type="entry name" value="DNA-bd_dom_sf"/>
</dbReference>
<keyword evidence="7" id="KW-0103">Bromodomain</keyword>
<evidence type="ECO:0000259" key="13">
    <source>
        <dbReference type="PROSITE" id="PS50016"/>
    </source>
</evidence>
<feature type="domain" description="MBD" evidence="14">
    <location>
        <begin position="369"/>
        <end position="437"/>
    </location>
</feature>
<dbReference type="InterPro" id="IPR003888">
    <property type="entry name" value="FYrich_N"/>
</dbReference>
<dbReference type="InterPro" id="IPR028942">
    <property type="entry name" value="WHIM1_dom"/>
</dbReference>
<evidence type="ECO:0000256" key="4">
    <source>
        <dbReference type="ARBA" id="ARBA00022771"/>
    </source>
</evidence>
<keyword evidence="4 11" id="KW-0863">Zinc-finger</keyword>
<evidence type="ECO:0000256" key="10">
    <source>
        <dbReference type="ARBA" id="ARBA00023242"/>
    </source>
</evidence>
<feature type="domain" description="PHD-type" evidence="13">
    <location>
        <begin position="173"/>
        <end position="224"/>
    </location>
</feature>
<dbReference type="PROSITE" id="PS51543">
    <property type="entry name" value="FYRC"/>
    <property type="match status" value="1"/>
</dbReference>
<dbReference type="InterPro" id="IPR001739">
    <property type="entry name" value="Methyl_CpG_DNA-bd"/>
</dbReference>
<dbReference type="InterPro" id="IPR003889">
    <property type="entry name" value="FYrich_C"/>
</dbReference>
<dbReference type="PROSITE" id="PS50016">
    <property type="entry name" value="ZF_PHD_2"/>
    <property type="match status" value="2"/>
</dbReference>
<dbReference type="SMART" id="SM00249">
    <property type="entry name" value="PHD"/>
    <property type="match status" value="2"/>
</dbReference>
<keyword evidence="5" id="KW-0862">Zinc</keyword>
<dbReference type="GO" id="GO:0008270">
    <property type="term" value="F:zinc ion binding"/>
    <property type="evidence" value="ECO:0007669"/>
    <property type="project" value="UniProtKB-KW"/>
</dbReference>
<evidence type="ECO:0000313" key="15">
    <source>
        <dbReference type="EMBL" id="KAG9448712.1"/>
    </source>
</evidence>
<dbReference type="Gene3D" id="3.30.160.360">
    <property type="match status" value="1"/>
</dbReference>
<feature type="region of interest" description="Disordered" evidence="12">
    <location>
        <begin position="2246"/>
        <end position="2265"/>
    </location>
</feature>
<feature type="compositionally biased region" description="Basic residues" evidence="12">
    <location>
        <begin position="2255"/>
        <end position="2265"/>
    </location>
</feature>
<dbReference type="PROSITE" id="PS50982">
    <property type="entry name" value="MBD"/>
    <property type="match status" value="1"/>
</dbReference>
<comment type="caution">
    <text evidence="15">The sequence shown here is derived from an EMBL/GenBank/DDBJ whole genome shotgun (WGS) entry which is preliminary data.</text>
</comment>
<dbReference type="InterPro" id="IPR028941">
    <property type="entry name" value="WHIM2_dom"/>
</dbReference>
<dbReference type="SUPFAM" id="SSF54171">
    <property type="entry name" value="DNA-binding domain"/>
    <property type="match status" value="1"/>
</dbReference>
<dbReference type="Pfam" id="PF15612">
    <property type="entry name" value="WHIM1"/>
    <property type="match status" value="1"/>
</dbReference>
<dbReference type="GO" id="GO:0016740">
    <property type="term" value="F:transferase activity"/>
    <property type="evidence" value="ECO:0007669"/>
    <property type="project" value="UniProtKB-KW"/>
</dbReference>
<dbReference type="InterPro" id="IPR013083">
    <property type="entry name" value="Znf_RING/FYVE/PHD"/>
</dbReference>
<keyword evidence="6" id="KW-0805">Transcription regulation</keyword>
<feature type="compositionally biased region" description="Polar residues" evidence="12">
    <location>
        <begin position="1583"/>
        <end position="1601"/>
    </location>
</feature>
<dbReference type="InterPro" id="IPR019786">
    <property type="entry name" value="Zinc_finger_PHD-type_CS"/>
</dbReference>
<dbReference type="GO" id="GO:0000785">
    <property type="term" value="C:chromatin"/>
    <property type="evidence" value="ECO:0007669"/>
    <property type="project" value="UniProtKB-ARBA"/>
</dbReference>
<dbReference type="InterPro" id="IPR011011">
    <property type="entry name" value="Znf_FYVE_PHD"/>
</dbReference>
<dbReference type="SUPFAM" id="SSF57903">
    <property type="entry name" value="FYVE/PHD zinc finger"/>
    <property type="match status" value="2"/>
</dbReference>
<keyword evidence="2" id="KW-0808">Transferase</keyword>
<dbReference type="Gene3D" id="1.20.920.10">
    <property type="entry name" value="Bromodomain-like"/>
    <property type="match status" value="1"/>
</dbReference>
<dbReference type="EMBL" id="JAINDJ010000004">
    <property type="protein sequence ID" value="KAG9448712.1"/>
    <property type="molecule type" value="Genomic_DNA"/>
</dbReference>
<evidence type="ECO:0000256" key="11">
    <source>
        <dbReference type="PROSITE-ProRule" id="PRU00146"/>
    </source>
</evidence>
<evidence type="ECO:0008006" key="17">
    <source>
        <dbReference type="Google" id="ProtNLM"/>
    </source>
</evidence>
<evidence type="ECO:0000256" key="1">
    <source>
        <dbReference type="ARBA" id="ARBA00004123"/>
    </source>
</evidence>
<organism evidence="15 16">
    <name type="scientific">Aristolochia fimbriata</name>
    <name type="common">White veined hardy Dutchman's pipe vine</name>
    <dbReference type="NCBI Taxonomy" id="158543"/>
    <lineage>
        <taxon>Eukaryota</taxon>
        <taxon>Viridiplantae</taxon>
        <taxon>Streptophyta</taxon>
        <taxon>Embryophyta</taxon>
        <taxon>Tracheophyta</taxon>
        <taxon>Spermatophyta</taxon>
        <taxon>Magnoliopsida</taxon>
        <taxon>Magnoliidae</taxon>
        <taxon>Piperales</taxon>
        <taxon>Aristolochiaceae</taxon>
        <taxon>Aristolochia</taxon>
    </lineage>
</organism>
<dbReference type="CDD" id="cd15489">
    <property type="entry name" value="PHD_SF"/>
    <property type="match status" value="1"/>
</dbReference>
<sequence length="2265" mass="251392">MSIVSEIFTRIAYNLSRGVFLTLDIHLPLKHRLFPFLVIPNPGFLVRFRLRDFFALVALPPTQTLFFPRSLLFSSALLCISSSLASLYSWENASKSSFLMASADSSSVDGPKLDCRPTPLFIDLNEIPSPSIDSPHASAFPDALAVVRKFHENPPQARGSPAEFPGEPGLGPSFACGLCGRPESKGGTMVCDGCERPFHLNCMRMRARQVVAIDDWVCADCMLAGVQSKRWALGAVSAASKRSGLRLLDINALPPSEGEGEGDGSEDVLNNRVGFQSEEAISGRQFSLRIPYSRMCISGDGVNLGRDSSLSIPSVKVSTDSLIPHEWAVNRSFEDPELSCRLGANPAVNSTAVTLTTQMQAELTLQALREFIWERRGALGEGWRVEFKSSKNGNNTFAFFCSPDGKKFESMLEVAQYLETTLDYSSKDEEDKRDGVALVQKGLPLRRRRHVLRSNSLADNNDSLKGGPKEAPLTASEMVNAGDAEACLDENGFKRSNCPTIDLPVQYEDFYVLRIGKIDSRPGYHDSGHIWPVGYKSCWHDRVTGSVFNCEVFDGGDSGPLFKVHRCSCSTIPIPTGSTILVKLGVDKATKHERSETVFGSSDGGNYDDFQLPLYFADPSPSQQDLSSCFQSNFSSPSLESFQSQFDYNQQGCIGHNPGLNDQLGEFLVEGRSTPSVWEMVSQTVVNACREAYRKSGSLQFLCKHRLEGNHPIAEGSIDQLTKFCSSSAGICTSLSVHNDSELETMCAAIAKWLVQDRFGLDMEFVQEIVEQLPEAHTCSQYYLRKTNLGPQRMGSNPVLAKRKSQEDAGVDNMLTKYKKPRNQDLSNEPRVPPPCRPLSSRLPPELVGDVIQVWELLFRFCELLELEEPISFEDLEKELIDPWFNDSNCVEKVEKEIQREKNLVMQGSETTAMHTSSSGSEAGIPPMDYPNDSFIMIEVESSNEASQARVASRSYGRCNGVALTKAHIALLKVLVGELQTKIASVIDPNFDGGDSRPRRGRKRDVDSSVSFRKTKIEMLPINEFSWPELARRYILSFLAMDGGLDSAEVISREGVKVFRCLQGDGGVLCGSLTGIAGMEADALLLAEAEKQLSGTVKREIENWAADLKEPQAGGACETNTANGGSLPEWAQALEPVRKLPTNVGTRIRKCIYDALDKEPPDWAREKLRHSISKEVYKGNASGPTKKAVLALLAEVSGDRPYLRLDKGRKKKCFNSFSDLIMKKCRNVLRKAAADDDAKVFCNLLGTTLLNSNESEDDGILGSPAMVSRPLDFRYIDLKLAAGAYSSSHEAFLEDVREVWRNICAAYGERYDLMQLAETLSQNFETLYAKEVNGLLQRYEYQANKEPLDGVDLKEITEALVAPNELPKAPWEEGVCKVCGIDKDDDSVLLCDTCDSEYHTYCLNPPLTRIPEGNWYCPSCAISQGKAQNGVQQEPVIGRNVRRKHQGEDLVGLSEALNLLVATMEGKEYWEFSVEERVFLLKFLCDEVLNTALVREHLEQCADTSIDLQQKLRSLAIEWRNLKIREELMTARTAELTAMSSDVGRWTPQDNIKLDYCASFSGGDLVQKPQNHAENGPELVDGKSQTVDCETSSNKTSNATTPKKDELLQANLVPSLSSGDELNTQSSIHSLQDRGVVLRNMNGSYDVDLVTKNSMQSVEESPDKSGALPDLARSYSLEQPLPAARHLCVDNDNNSSQPNAQEPEHSFYVEANSLKNEKINLQNDIHSAESLLLKVSLRREFLGRDSEGRLYWVLGRPNRHPWLVVDSNMSVPRKWNGDTETSGSVITRLSSDSEPTDGIWTSLSWVSYESEAEIMELVAWLEGRDCRERELKESILQWLRLRSQETQNGFQQTKNDSSVASPCKHSNVERSFYPYQCTRATSLLEKRYGAFFDPEASEHPKKRSKKTKMSHEERMYRCECLEPVWPSKHHCLLCHQTFCSRAEFETHNDGKCGASTVVPDESKETEKGAAGDGDVIIETSKVGKLDLSSKLVKFQKKGVACPYDLEEISRKFITKNSTKELVQEIGLISSKGAPSFVPSTHTPVFDPALMLTPLQNEGIGKETSISAKEQTVISLSHDIVRDEGISTSSAPEICAENGVCEDVREDQSESVTDKISKAEVGPNFVVTEPSLRPLVGKVFPILRRLKMNLLDMEAALPEEGMRSSRAQFSKRCAWRAYVKSAESIFEMIQATIMLENMIKTDNLKNGWWYWSSLTAAAKTSTITALALRIYSLDAAILYQRTSGSSEQVETLKANKSGKKKKDADG</sequence>
<keyword evidence="9" id="KW-0804">Transcription</keyword>
<reference evidence="15 16" key="1">
    <citation type="submission" date="2021-07" db="EMBL/GenBank/DDBJ databases">
        <title>The Aristolochia fimbriata genome: insights into angiosperm evolution, floral development and chemical biosynthesis.</title>
        <authorList>
            <person name="Jiao Y."/>
        </authorList>
    </citation>
    <scope>NUCLEOTIDE SEQUENCE [LARGE SCALE GENOMIC DNA]</scope>
    <source>
        <strain evidence="15">IBCAS-2021</strain>
        <tissue evidence="15">Leaf</tissue>
    </source>
</reference>